<dbReference type="Gene3D" id="2.20.70.70">
    <property type="match status" value="1"/>
</dbReference>
<proteinExistence type="inferred from homology"/>
<keyword evidence="6" id="KW-1185">Reference proteome</keyword>
<dbReference type="SUPFAM" id="SSF56519">
    <property type="entry name" value="Penicillin binding protein dimerisation domain"/>
    <property type="match status" value="1"/>
</dbReference>
<gene>
    <name evidence="5" type="ORF">NE663_10005</name>
</gene>
<sequence>MKRANRKIVWIMSVIAIACSLVVGNAIYTMATGTHLRSGVNIKESWTGAENQINEVVADRGKIKDRNGNTIAEDLETYSIYAIVSSSRKSGDEIQYVKNVDKTAKQLAPYLNMEETEIASILQRAIDHDQYQTEFGARGRNLKSAVKEEIESLELPGIEFSKSSVRYYPSGKFASTLIGFATYDENENRQVGQMGLEAFMDQKLKGVNGIERYKQTISGAQLGSKYVEKQAVDGNDVNLTLDKNVQLALESALAQTMTDFNCKRAWAIIMECETGRILGWSGYPTFDLNEKEDIESYLDLPSSFNFEPGSVMKAFTYAAAINEGVYDGDALVQTGTFNWYYDAENDDIVRTNEAQPGYWSIHDALGKNWGMISFDKALTYSANTAICQLLADYLDPDVFESYLDRFGFFKEVGVYGVSEGTGEKNFTYPVEKLTTGFGQGSSVTALQLMQAYSAIFNEGKMVKPYYIDSVVNPYNGEVLYKGKTEITGEPITADTAAQMVELLDAVVNSEDGTGRKYAMDDVRVIAKTGTAEIAENGKYNASVYINSVMAAAPKDDPKIMMYYAFESDQYLTYTGDNFKQAFREALVAVNAMGGVTHDESDNSYTNWQEYSMPAIVNHSLDYANQKLEGMDVNIVMIGNGSSVVKQYPKAQEAIITKQNIFVVTEGDNIVMPNMNGWTLKDVMTFQELTGIEIKVSGSGSVTAQNVAQGATINSESDISVTLN</sequence>
<comment type="similarity">
    <text evidence="2">Belongs to the transpeptidase family.</text>
</comment>
<evidence type="ECO:0000256" key="3">
    <source>
        <dbReference type="ARBA" id="ARBA00023136"/>
    </source>
</evidence>
<dbReference type="PROSITE" id="PS51178">
    <property type="entry name" value="PASTA"/>
    <property type="match status" value="1"/>
</dbReference>
<keyword evidence="3" id="KW-0472">Membrane</keyword>
<dbReference type="Pfam" id="PF00905">
    <property type="entry name" value="Transpeptidase"/>
    <property type="match status" value="1"/>
</dbReference>
<dbReference type="InterPro" id="IPR001460">
    <property type="entry name" value="PCN-bd_Tpept"/>
</dbReference>
<evidence type="ECO:0000313" key="6">
    <source>
        <dbReference type="Proteomes" id="UP001524435"/>
    </source>
</evidence>
<dbReference type="Gene3D" id="3.30.70.2110">
    <property type="match status" value="1"/>
</dbReference>
<name>A0ABT1SMY2_9FIRM</name>
<dbReference type="EMBL" id="JANGCH010000019">
    <property type="protein sequence ID" value="MCQ5122583.1"/>
    <property type="molecule type" value="Genomic_DNA"/>
</dbReference>
<dbReference type="SMART" id="SM00740">
    <property type="entry name" value="PASTA"/>
    <property type="match status" value="2"/>
</dbReference>
<dbReference type="PANTHER" id="PTHR30627">
    <property type="entry name" value="PEPTIDOGLYCAN D,D-TRANSPEPTIDASE"/>
    <property type="match status" value="1"/>
</dbReference>
<dbReference type="CDD" id="cd06575">
    <property type="entry name" value="PASTA_Pbp2x-like_2"/>
    <property type="match status" value="1"/>
</dbReference>
<comment type="caution">
    <text evidence="5">The sequence shown here is derived from an EMBL/GenBank/DDBJ whole genome shotgun (WGS) entry which is preliminary data.</text>
</comment>
<accession>A0ABT1SMY2</accession>
<dbReference type="SUPFAM" id="SSF54184">
    <property type="entry name" value="Penicillin-binding protein 2x (pbp-2x), c-terminal domain"/>
    <property type="match status" value="2"/>
</dbReference>
<dbReference type="InterPro" id="IPR050515">
    <property type="entry name" value="Beta-lactam/transpept"/>
</dbReference>
<dbReference type="InterPro" id="IPR036138">
    <property type="entry name" value="PBP_dimer_sf"/>
</dbReference>
<dbReference type="CDD" id="cd06576">
    <property type="entry name" value="PASTA_Pbp2x-like_1"/>
    <property type="match status" value="1"/>
</dbReference>
<feature type="domain" description="PASTA" evidence="4">
    <location>
        <begin position="665"/>
        <end position="723"/>
    </location>
</feature>
<dbReference type="Pfam" id="PF03717">
    <property type="entry name" value="PBP_dimer"/>
    <property type="match status" value="1"/>
</dbReference>
<evidence type="ECO:0000313" key="5">
    <source>
        <dbReference type="EMBL" id="MCQ5122583.1"/>
    </source>
</evidence>
<comment type="subcellular location">
    <subcellularLocation>
        <location evidence="1">Membrane</location>
    </subcellularLocation>
</comment>
<dbReference type="Gene3D" id="3.40.710.10">
    <property type="entry name" value="DD-peptidase/beta-lactamase superfamily"/>
    <property type="match status" value="1"/>
</dbReference>
<evidence type="ECO:0000256" key="1">
    <source>
        <dbReference type="ARBA" id="ARBA00004370"/>
    </source>
</evidence>
<dbReference type="InterPro" id="IPR005543">
    <property type="entry name" value="PASTA_dom"/>
</dbReference>
<protein>
    <submittedName>
        <fullName evidence="5">Penicillin-binding protein</fullName>
    </submittedName>
</protein>
<dbReference type="Gene3D" id="3.90.1310.10">
    <property type="entry name" value="Penicillin-binding protein 2a (Domain 2)"/>
    <property type="match status" value="1"/>
</dbReference>
<organism evidence="5 6">
    <name type="scientific">Massilicoli timonensis</name>
    <dbReference type="NCBI Taxonomy" id="2015901"/>
    <lineage>
        <taxon>Bacteria</taxon>
        <taxon>Bacillati</taxon>
        <taxon>Bacillota</taxon>
        <taxon>Erysipelotrichia</taxon>
        <taxon>Erysipelotrichales</taxon>
        <taxon>Erysipelotrichaceae</taxon>
        <taxon>Massilicoli</taxon>
    </lineage>
</organism>
<dbReference type="InterPro" id="IPR012338">
    <property type="entry name" value="Beta-lactam/transpept-like"/>
</dbReference>
<dbReference type="PANTHER" id="PTHR30627:SF26">
    <property type="entry name" value="PENICILLIN-BINDING PROTEIN 2B"/>
    <property type="match status" value="1"/>
</dbReference>
<dbReference type="PROSITE" id="PS51257">
    <property type="entry name" value="PROKAR_LIPOPROTEIN"/>
    <property type="match status" value="1"/>
</dbReference>
<dbReference type="SUPFAM" id="SSF56601">
    <property type="entry name" value="beta-lactamase/transpeptidase-like"/>
    <property type="match status" value="1"/>
</dbReference>
<dbReference type="Pfam" id="PF03793">
    <property type="entry name" value="PASTA"/>
    <property type="match status" value="1"/>
</dbReference>
<evidence type="ECO:0000256" key="2">
    <source>
        <dbReference type="ARBA" id="ARBA00007171"/>
    </source>
</evidence>
<dbReference type="Proteomes" id="UP001524435">
    <property type="component" value="Unassembled WGS sequence"/>
</dbReference>
<dbReference type="InterPro" id="IPR005311">
    <property type="entry name" value="PBP_dimer"/>
</dbReference>
<evidence type="ECO:0000259" key="4">
    <source>
        <dbReference type="PROSITE" id="PS51178"/>
    </source>
</evidence>
<dbReference type="RefSeq" id="WP_256198298.1">
    <property type="nucleotide sequence ID" value="NZ_JANGCH010000019.1"/>
</dbReference>
<reference evidence="5 6" key="1">
    <citation type="submission" date="2022-06" db="EMBL/GenBank/DDBJ databases">
        <title>Isolation of gut microbiota from human fecal samples.</title>
        <authorList>
            <person name="Pamer E.G."/>
            <person name="Barat B."/>
            <person name="Waligurski E."/>
            <person name="Medina S."/>
            <person name="Paddock L."/>
            <person name="Mostad J."/>
        </authorList>
    </citation>
    <scope>NUCLEOTIDE SEQUENCE [LARGE SCALE GENOMIC DNA]</scope>
    <source>
        <strain evidence="5 6">DFI.6.1</strain>
    </source>
</reference>